<evidence type="ECO:0000313" key="2">
    <source>
        <dbReference type="EMBL" id="MBN7802244.1"/>
    </source>
</evidence>
<comment type="caution">
    <text evidence="2">The sequence shown here is derived from an EMBL/GenBank/DDBJ whole genome shotgun (WGS) entry which is preliminary data.</text>
</comment>
<reference evidence="2 3" key="1">
    <citation type="submission" date="2021-03" db="EMBL/GenBank/DDBJ databases">
        <title>novel species isolated from a fishpond in China.</title>
        <authorList>
            <person name="Lu H."/>
            <person name="Cai Z."/>
        </authorList>
    </citation>
    <scope>NUCLEOTIDE SEQUENCE [LARGE SCALE GENOMIC DNA]</scope>
    <source>
        <strain evidence="2 3">JCM 31546</strain>
    </source>
</reference>
<keyword evidence="1" id="KW-0175">Coiled coil</keyword>
<sequence length="110" mass="12515">MKKALIPVLALLVPIFLKSCTIETSKKSDGIKIEITTSDDLVINGEKINDKKLDREIKKLIRDLEKEGLSKEEIRQSISEGKSSVKEAIEEMKKELKEIKSHSKHREEAN</sequence>
<proteinExistence type="predicted"/>
<gene>
    <name evidence="2" type="ORF">J0A67_15325</name>
</gene>
<feature type="coiled-coil region" evidence="1">
    <location>
        <begin position="82"/>
        <end position="109"/>
    </location>
</feature>
<accession>A0ABS3BX04</accession>
<name>A0ABS3BX04_9BACT</name>
<dbReference type="RefSeq" id="WP_206570242.1">
    <property type="nucleotide sequence ID" value="NZ_JAFKCW010000003.1"/>
</dbReference>
<organism evidence="2 3">
    <name type="scientific">Algoriphagus aestuariicola</name>
    <dbReference type="NCBI Taxonomy" id="1852016"/>
    <lineage>
        <taxon>Bacteria</taxon>
        <taxon>Pseudomonadati</taxon>
        <taxon>Bacteroidota</taxon>
        <taxon>Cytophagia</taxon>
        <taxon>Cytophagales</taxon>
        <taxon>Cyclobacteriaceae</taxon>
        <taxon>Algoriphagus</taxon>
    </lineage>
</organism>
<evidence type="ECO:0000256" key="1">
    <source>
        <dbReference type="SAM" id="Coils"/>
    </source>
</evidence>
<dbReference type="Proteomes" id="UP000664698">
    <property type="component" value="Unassembled WGS sequence"/>
</dbReference>
<keyword evidence="3" id="KW-1185">Reference proteome</keyword>
<evidence type="ECO:0000313" key="3">
    <source>
        <dbReference type="Proteomes" id="UP000664698"/>
    </source>
</evidence>
<dbReference type="EMBL" id="JAFKCW010000003">
    <property type="protein sequence ID" value="MBN7802244.1"/>
    <property type="molecule type" value="Genomic_DNA"/>
</dbReference>
<protein>
    <submittedName>
        <fullName evidence="2">Uncharacterized protein</fullName>
    </submittedName>
</protein>